<name>A0AAN8EPY5_TRICO</name>
<evidence type="ECO:0000313" key="2">
    <source>
        <dbReference type="EMBL" id="KAK5965936.1"/>
    </source>
</evidence>
<dbReference type="Proteomes" id="UP001331761">
    <property type="component" value="Unassembled WGS sequence"/>
</dbReference>
<evidence type="ECO:0000256" key="1">
    <source>
        <dbReference type="SAM" id="MobiDB-lite"/>
    </source>
</evidence>
<dbReference type="AlphaFoldDB" id="A0AAN8EPY5"/>
<accession>A0AAN8EPY5</accession>
<gene>
    <name evidence="2" type="ORF">GCK32_004793</name>
</gene>
<evidence type="ECO:0000313" key="3">
    <source>
        <dbReference type="Proteomes" id="UP001331761"/>
    </source>
</evidence>
<keyword evidence="3" id="KW-1185">Reference proteome</keyword>
<reference evidence="2 3" key="1">
    <citation type="submission" date="2019-10" db="EMBL/GenBank/DDBJ databases">
        <title>Assembly and Annotation for the nematode Trichostrongylus colubriformis.</title>
        <authorList>
            <person name="Martin J."/>
        </authorList>
    </citation>
    <scope>NUCLEOTIDE SEQUENCE [LARGE SCALE GENOMIC DNA]</scope>
    <source>
        <strain evidence="2">G859</strain>
        <tissue evidence="2">Whole worm</tissue>
    </source>
</reference>
<protein>
    <submittedName>
        <fullName evidence="2">Uncharacterized protein</fullName>
    </submittedName>
</protein>
<dbReference type="EMBL" id="WIXE01024071">
    <property type="protein sequence ID" value="KAK5965936.1"/>
    <property type="molecule type" value="Genomic_DNA"/>
</dbReference>
<sequence length="130" mass="14925">MEHMAYMQSSIRLSDANGSRFKEQKHLTQSISVVKRDPDTRQSRLHFPVGYVEQCISSDSARIDDTNASTATEKVTRKDYSIRQRHRSTRHSRHSTRPTTRSDAVFTVASVHGSYRRFATIMVDGNPIHF</sequence>
<feature type="compositionally biased region" description="Basic residues" evidence="1">
    <location>
        <begin position="83"/>
        <end position="96"/>
    </location>
</feature>
<proteinExistence type="predicted"/>
<feature type="region of interest" description="Disordered" evidence="1">
    <location>
        <begin position="66"/>
        <end position="100"/>
    </location>
</feature>
<comment type="caution">
    <text evidence="2">The sequence shown here is derived from an EMBL/GenBank/DDBJ whole genome shotgun (WGS) entry which is preliminary data.</text>
</comment>
<organism evidence="2 3">
    <name type="scientific">Trichostrongylus colubriformis</name>
    <name type="common">Black scour worm</name>
    <dbReference type="NCBI Taxonomy" id="6319"/>
    <lineage>
        <taxon>Eukaryota</taxon>
        <taxon>Metazoa</taxon>
        <taxon>Ecdysozoa</taxon>
        <taxon>Nematoda</taxon>
        <taxon>Chromadorea</taxon>
        <taxon>Rhabditida</taxon>
        <taxon>Rhabditina</taxon>
        <taxon>Rhabditomorpha</taxon>
        <taxon>Strongyloidea</taxon>
        <taxon>Trichostrongylidae</taxon>
        <taxon>Trichostrongylus</taxon>
    </lineage>
</organism>